<comment type="caution">
    <text evidence="2">The sequence shown here is derived from an EMBL/GenBank/DDBJ whole genome shotgun (WGS) entry which is preliminary data.</text>
</comment>
<dbReference type="EMBL" id="JAUSQL010000001">
    <property type="protein sequence ID" value="MDP9832368.1"/>
    <property type="molecule type" value="Genomic_DNA"/>
</dbReference>
<dbReference type="Proteomes" id="UP001230145">
    <property type="component" value="Unassembled WGS sequence"/>
</dbReference>
<evidence type="ECO:0000313" key="2">
    <source>
        <dbReference type="EMBL" id="MDP9832368.1"/>
    </source>
</evidence>
<dbReference type="InterPro" id="IPR002474">
    <property type="entry name" value="CarbamoylP_synth_ssu_N"/>
</dbReference>
<dbReference type="SUPFAM" id="SSF52021">
    <property type="entry name" value="Carbamoyl phosphate synthetase, small subunit N-terminal domain"/>
    <property type="match status" value="1"/>
</dbReference>
<keyword evidence="3" id="KW-1185">Reference proteome</keyword>
<evidence type="ECO:0000313" key="3">
    <source>
        <dbReference type="Proteomes" id="UP001230145"/>
    </source>
</evidence>
<dbReference type="InterPro" id="IPR036480">
    <property type="entry name" value="CarbP_synth_ssu_N_sf"/>
</dbReference>
<keyword evidence="2" id="KW-0436">Ligase</keyword>
<dbReference type="EC" id="6.3.5.5" evidence="2"/>
<organism evidence="2 3">
    <name type="scientific">Trueperella abortisuis</name>
    <dbReference type="NCBI Taxonomy" id="445930"/>
    <lineage>
        <taxon>Bacteria</taxon>
        <taxon>Bacillati</taxon>
        <taxon>Actinomycetota</taxon>
        <taxon>Actinomycetes</taxon>
        <taxon>Actinomycetales</taxon>
        <taxon>Actinomycetaceae</taxon>
        <taxon>Trueperella</taxon>
    </lineage>
</organism>
<feature type="domain" description="Carbamoyl-phosphate synthase small subunit N-terminal" evidence="1">
    <location>
        <begin position="2"/>
        <end position="125"/>
    </location>
</feature>
<protein>
    <submittedName>
        <fullName evidence="2">Carbamoyl-phosphate synthase small subunit</fullName>
        <ecNumber evidence="2">6.3.5.5</ecNumber>
    </submittedName>
</protein>
<gene>
    <name evidence="2" type="ORF">J2S45_001047</name>
</gene>
<accession>A0ABT9PI56</accession>
<name>A0ABT9PI56_9ACTO</name>
<sequence length="131" mass="13620">MSQAKVIFEDGTEFPGRAYGARGEVNGRVVVCTSATGYEPALADDANADAIVLYTTPHIGNTGMTGAEPLVARGLIARDPVPHSSSAFAVAELEQRLSEDGVVGICEVDTRAIMRRVGAGAATVTIVTEEN</sequence>
<reference evidence="2 3" key="1">
    <citation type="submission" date="2023-07" db="EMBL/GenBank/DDBJ databases">
        <title>Sequencing the genomes of 1000 actinobacteria strains.</title>
        <authorList>
            <person name="Klenk H.-P."/>
        </authorList>
    </citation>
    <scope>NUCLEOTIDE SEQUENCE [LARGE SCALE GENOMIC DNA]</scope>
    <source>
        <strain evidence="2 3">DSM 19515</strain>
    </source>
</reference>
<dbReference type="RefSeq" id="WP_307634756.1">
    <property type="nucleotide sequence ID" value="NZ_JAUSQL010000001.1"/>
</dbReference>
<dbReference type="Pfam" id="PF00988">
    <property type="entry name" value="CPSase_sm_chain"/>
    <property type="match status" value="1"/>
</dbReference>
<dbReference type="GO" id="GO:0004088">
    <property type="term" value="F:carbamoyl-phosphate synthase (glutamine-hydrolyzing) activity"/>
    <property type="evidence" value="ECO:0007669"/>
    <property type="project" value="UniProtKB-EC"/>
</dbReference>
<evidence type="ECO:0000259" key="1">
    <source>
        <dbReference type="SMART" id="SM01097"/>
    </source>
</evidence>
<dbReference type="SMART" id="SM01097">
    <property type="entry name" value="CPSase_sm_chain"/>
    <property type="match status" value="1"/>
</dbReference>
<proteinExistence type="predicted"/>
<dbReference type="Gene3D" id="3.50.30.20">
    <property type="entry name" value="Carbamoyl-phosphate synthase small subunit, N-terminal domain"/>
    <property type="match status" value="1"/>
</dbReference>